<evidence type="ECO:0000313" key="1">
    <source>
        <dbReference type="EMBL" id="CAE7407053.1"/>
    </source>
</evidence>
<evidence type="ECO:0000313" key="2">
    <source>
        <dbReference type="Proteomes" id="UP000649617"/>
    </source>
</evidence>
<dbReference type="AlphaFoldDB" id="A0A812QWV1"/>
<reference evidence="1" key="1">
    <citation type="submission" date="2021-02" db="EMBL/GenBank/DDBJ databases">
        <authorList>
            <person name="Dougan E. K."/>
            <person name="Rhodes N."/>
            <person name="Thang M."/>
            <person name="Chan C."/>
        </authorList>
    </citation>
    <scope>NUCLEOTIDE SEQUENCE</scope>
</reference>
<protein>
    <submittedName>
        <fullName evidence="1">Uncharacterized protein</fullName>
    </submittedName>
</protein>
<accession>A0A812QWV1</accession>
<proteinExistence type="predicted"/>
<feature type="non-terminal residue" evidence="1">
    <location>
        <position position="195"/>
    </location>
</feature>
<keyword evidence="2" id="KW-1185">Reference proteome</keyword>
<organism evidence="1 2">
    <name type="scientific">Symbiodinium pilosum</name>
    <name type="common">Dinoflagellate</name>
    <dbReference type="NCBI Taxonomy" id="2952"/>
    <lineage>
        <taxon>Eukaryota</taxon>
        <taxon>Sar</taxon>
        <taxon>Alveolata</taxon>
        <taxon>Dinophyceae</taxon>
        <taxon>Suessiales</taxon>
        <taxon>Symbiodiniaceae</taxon>
        <taxon>Symbiodinium</taxon>
    </lineage>
</organism>
<gene>
    <name evidence="1" type="ORF">SPIL2461_LOCUS10041</name>
</gene>
<sequence>VELARRVESGKVPHFGYTEVAQRRVGFRVLSLRSEVVKEGSDPLYVATVQMLADSDLSRMRTGAGEHPAPETIWGQVYVQTGGGLGFASYHFQSPDTCYISYESALSKTFPALDNGSQPPPKKLFEEFSYDPRTRTFKGVIDWSPSSWQGDQKWVYNMTFSADLDSIVAGKVHSVPADDKKPSKDLHFGVHLGRF</sequence>
<name>A0A812QWV1_SYMPI</name>
<dbReference type="EMBL" id="CAJNIZ010018180">
    <property type="protein sequence ID" value="CAE7407053.1"/>
    <property type="molecule type" value="Genomic_DNA"/>
</dbReference>
<dbReference type="Proteomes" id="UP000649617">
    <property type="component" value="Unassembled WGS sequence"/>
</dbReference>
<dbReference type="OrthoDB" id="420144at2759"/>
<comment type="caution">
    <text evidence="1">The sequence shown here is derived from an EMBL/GenBank/DDBJ whole genome shotgun (WGS) entry which is preliminary data.</text>
</comment>